<dbReference type="GO" id="GO:0005634">
    <property type="term" value="C:nucleus"/>
    <property type="evidence" value="ECO:0007669"/>
    <property type="project" value="UniProtKB-SubCell"/>
</dbReference>
<evidence type="ECO:0000313" key="10">
    <source>
        <dbReference type="Proteomes" id="UP000466442"/>
    </source>
</evidence>
<protein>
    <recommendedName>
        <fullName evidence="8">Condensin complex subunit 1 C-terminal domain-containing protein</fullName>
    </recommendedName>
</protein>
<evidence type="ECO:0000256" key="1">
    <source>
        <dbReference type="ARBA" id="ARBA00004123"/>
    </source>
</evidence>
<keyword evidence="10" id="KW-1185">Reference proteome</keyword>
<organism evidence="9 10">
    <name type="scientific">Apolygus lucorum</name>
    <name type="common">Small green plant bug</name>
    <name type="synonym">Lygocoris lucorum</name>
    <dbReference type="NCBI Taxonomy" id="248454"/>
    <lineage>
        <taxon>Eukaryota</taxon>
        <taxon>Metazoa</taxon>
        <taxon>Ecdysozoa</taxon>
        <taxon>Arthropoda</taxon>
        <taxon>Hexapoda</taxon>
        <taxon>Insecta</taxon>
        <taxon>Pterygota</taxon>
        <taxon>Neoptera</taxon>
        <taxon>Paraneoptera</taxon>
        <taxon>Hemiptera</taxon>
        <taxon>Heteroptera</taxon>
        <taxon>Panheteroptera</taxon>
        <taxon>Cimicomorpha</taxon>
        <taxon>Miridae</taxon>
        <taxon>Mirini</taxon>
        <taxon>Apolygus</taxon>
    </lineage>
</organism>
<dbReference type="Pfam" id="PF12717">
    <property type="entry name" value="Cnd1"/>
    <property type="match status" value="1"/>
</dbReference>
<comment type="subcellular location">
    <subcellularLocation>
        <location evidence="1">Nucleus</location>
    </subcellularLocation>
</comment>
<dbReference type="AlphaFoldDB" id="A0A8S9X5F6"/>
<evidence type="ECO:0000256" key="3">
    <source>
        <dbReference type="ARBA" id="ARBA00022776"/>
    </source>
</evidence>
<comment type="caution">
    <text evidence="9">The sequence shown here is derived from an EMBL/GenBank/DDBJ whole genome shotgun (WGS) entry which is preliminary data.</text>
</comment>
<dbReference type="GO" id="GO:0007076">
    <property type="term" value="P:mitotic chromosome condensation"/>
    <property type="evidence" value="ECO:0007669"/>
    <property type="project" value="InterPro"/>
</dbReference>
<evidence type="ECO:0000256" key="5">
    <source>
        <dbReference type="ARBA" id="ARBA00023242"/>
    </source>
</evidence>
<evidence type="ECO:0000256" key="4">
    <source>
        <dbReference type="ARBA" id="ARBA00023067"/>
    </source>
</evidence>
<gene>
    <name evidence="9" type="ORF">GE061_002572</name>
</gene>
<dbReference type="OrthoDB" id="436262at2759"/>
<feature type="region of interest" description="Disordered" evidence="7">
    <location>
        <begin position="374"/>
        <end position="421"/>
    </location>
</feature>
<evidence type="ECO:0000256" key="6">
    <source>
        <dbReference type="ARBA" id="ARBA00023306"/>
    </source>
</evidence>
<dbReference type="PANTHER" id="PTHR14222:SF2">
    <property type="entry name" value="CONDENSIN COMPLEX SUBUNIT 1"/>
    <property type="match status" value="1"/>
</dbReference>
<dbReference type="InterPro" id="IPR016024">
    <property type="entry name" value="ARM-type_fold"/>
</dbReference>
<evidence type="ECO:0000256" key="7">
    <source>
        <dbReference type="SAM" id="MobiDB-lite"/>
    </source>
</evidence>
<reference evidence="9" key="1">
    <citation type="journal article" date="2021" name="Mol. Ecol. Resour.">
        <title>Apolygus lucorum genome provides insights into omnivorousness and mesophyll feeding.</title>
        <authorList>
            <person name="Liu Y."/>
            <person name="Liu H."/>
            <person name="Wang H."/>
            <person name="Huang T."/>
            <person name="Liu B."/>
            <person name="Yang B."/>
            <person name="Yin L."/>
            <person name="Li B."/>
            <person name="Zhang Y."/>
            <person name="Zhang S."/>
            <person name="Jiang F."/>
            <person name="Zhang X."/>
            <person name="Ren Y."/>
            <person name="Wang B."/>
            <person name="Wang S."/>
            <person name="Lu Y."/>
            <person name="Wu K."/>
            <person name="Fan W."/>
            <person name="Wang G."/>
        </authorList>
    </citation>
    <scope>NUCLEOTIDE SEQUENCE</scope>
    <source>
        <strain evidence="9">12Hb</strain>
    </source>
</reference>
<dbReference type="Proteomes" id="UP000466442">
    <property type="component" value="Unassembled WGS sequence"/>
</dbReference>
<name>A0A8S9X5F6_APOLU</name>
<evidence type="ECO:0000259" key="8">
    <source>
        <dbReference type="Pfam" id="PF12717"/>
    </source>
</evidence>
<dbReference type="GO" id="GO:0042393">
    <property type="term" value="F:histone binding"/>
    <property type="evidence" value="ECO:0007669"/>
    <property type="project" value="TreeGrafter"/>
</dbReference>
<dbReference type="GO" id="GO:0051301">
    <property type="term" value="P:cell division"/>
    <property type="evidence" value="ECO:0007669"/>
    <property type="project" value="UniProtKB-KW"/>
</dbReference>
<keyword evidence="2" id="KW-0132">Cell division</keyword>
<dbReference type="Gene3D" id="1.25.10.10">
    <property type="entry name" value="Leucine-rich Repeat Variant"/>
    <property type="match status" value="1"/>
</dbReference>
<feature type="region of interest" description="Disordered" evidence="7">
    <location>
        <begin position="36"/>
        <end position="57"/>
    </location>
</feature>
<feature type="domain" description="Condensin complex subunit 1 C-terminal" evidence="8">
    <location>
        <begin position="143"/>
        <end position="306"/>
    </location>
</feature>
<dbReference type="EMBL" id="WIXP02000010">
    <property type="protein sequence ID" value="KAF6204232.1"/>
    <property type="molecule type" value="Genomic_DNA"/>
</dbReference>
<evidence type="ECO:0000313" key="9">
    <source>
        <dbReference type="EMBL" id="KAF6204232.1"/>
    </source>
</evidence>
<evidence type="ECO:0000256" key="2">
    <source>
        <dbReference type="ARBA" id="ARBA00022618"/>
    </source>
</evidence>
<dbReference type="GO" id="GO:0000796">
    <property type="term" value="C:condensin complex"/>
    <property type="evidence" value="ECO:0007669"/>
    <property type="project" value="TreeGrafter"/>
</dbReference>
<proteinExistence type="predicted"/>
<feature type="compositionally biased region" description="Low complexity" evidence="7">
    <location>
        <begin position="399"/>
        <end position="415"/>
    </location>
</feature>
<sequence length="421" mass="47436">MALARLFHIYGEISFRKWVYFDHDVINALKKPESEAGKKKNVMEGDDEEMDEFESDNREAEDDAVINAVSDICEKLVLDDSAVTSHIRDLVVSCCRGFMKPVSISLQTAAATCLAKLMMVSQEFCENNIQLYMTLMEKSKAETVRSNLIFGVGDLLCRFPNIIEPWTSHIYARLKDKSTLVRKDTVVVLCHLITREMIKVRGQIAEVCLCLEDPEPAIISQVQSLLVDLSQKGNTLYNIIVDIISRLSNPDRPDPVSAEVFNRIMKFTLGLIGKERQNELLVEKICVRLKEATLERQWQDLAFCLSQLSYNEKSLRKLCDALSTLNERLMCSEVHSAITGIIGVAMKSINKPQLREIAQECQAKLDQLLSVKKDNGVDESQVPPTSDSAEGKEIEDVFSTPSKPPSTRSGRSTSTRLRKRK</sequence>
<keyword evidence="6" id="KW-0131">Cell cycle</keyword>
<dbReference type="InterPro" id="IPR032682">
    <property type="entry name" value="Cnd1_C"/>
</dbReference>
<dbReference type="PANTHER" id="PTHR14222">
    <property type="entry name" value="CONDENSIN"/>
    <property type="match status" value="1"/>
</dbReference>
<keyword evidence="4" id="KW-0226">DNA condensation</keyword>
<dbReference type="SUPFAM" id="SSF48371">
    <property type="entry name" value="ARM repeat"/>
    <property type="match status" value="1"/>
</dbReference>
<keyword evidence="5" id="KW-0539">Nucleus</keyword>
<feature type="compositionally biased region" description="Acidic residues" evidence="7">
    <location>
        <begin position="44"/>
        <end position="57"/>
    </location>
</feature>
<dbReference type="GO" id="GO:0000779">
    <property type="term" value="C:condensed chromosome, centromeric region"/>
    <property type="evidence" value="ECO:0007669"/>
    <property type="project" value="TreeGrafter"/>
</dbReference>
<dbReference type="GO" id="GO:0010032">
    <property type="term" value="P:meiotic chromosome condensation"/>
    <property type="evidence" value="ECO:0007669"/>
    <property type="project" value="TreeGrafter"/>
</dbReference>
<dbReference type="InterPro" id="IPR011989">
    <property type="entry name" value="ARM-like"/>
</dbReference>
<dbReference type="InterPro" id="IPR026971">
    <property type="entry name" value="CND1/NCAPD3"/>
</dbReference>
<keyword evidence="3" id="KW-0498">Mitosis</keyword>
<accession>A0A8S9X5F6</accession>